<protein>
    <submittedName>
        <fullName evidence="1">Uncharacterized protein</fullName>
    </submittedName>
</protein>
<proteinExistence type="predicted"/>
<dbReference type="OrthoDB" id="296997at2157"/>
<keyword evidence="2" id="KW-1185">Reference proteome</keyword>
<accession>A0A1N7CTI4</accession>
<dbReference type="Proteomes" id="UP000185936">
    <property type="component" value="Unassembled WGS sequence"/>
</dbReference>
<sequence>MHMATSELRGSSLKLTRIESVSPDATVRHVDQLETETLDTFYAAVEGNRPITAAEMGLDAGDVIVGTEYYRVDLM</sequence>
<dbReference type="STRING" id="308853.SAMN05421752_101566"/>
<name>A0A1N7CTI4_9EURY</name>
<gene>
    <name evidence="1" type="ORF">SAMN05421752_101566</name>
</gene>
<dbReference type="EMBL" id="FTNR01000001">
    <property type="protein sequence ID" value="SIR66787.1"/>
    <property type="molecule type" value="Genomic_DNA"/>
</dbReference>
<dbReference type="RefSeq" id="WP_076607636.1">
    <property type="nucleotide sequence ID" value="NZ_FTNR01000001.1"/>
</dbReference>
<evidence type="ECO:0000313" key="1">
    <source>
        <dbReference type="EMBL" id="SIR66787.1"/>
    </source>
</evidence>
<evidence type="ECO:0000313" key="2">
    <source>
        <dbReference type="Proteomes" id="UP000185936"/>
    </source>
</evidence>
<dbReference type="AlphaFoldDB" id="A0A1N7CTI4"/>
<organism evidence="1 2">
    <name type="scientific">Natronorubrum thiooxidans</name>
    <dbReference type="NCBI Taxonomy" id="308853"/>
    <lineage>
        <taxon>Archaea</taxon>
        <taxon>Methanobacteriati</taxon>
        <taxon>Methanobacteriota</taxon>
        <taxon>Stenosarchaea group</taxon>
        <taxon>Halobacteria</taxon>
        <taxon>Halobacteriales</taxon>
        <taxon>Natrialbaceae</taxon>
        <taxon>Natronorubrum</taxon>
    </lineage>
</organism>
<reference evidence="2" key="1">
    <citation type="submission" date="2017-01" db="EMBL/GenBank/DDBJ databases">
        <authorList>
            <person name="Varghese N."/>
            <person name="Submissions S."/>
        </authorList>
    </citation>
    <scope>NUCLEOTIDE SEQUENCE [LARGE SCALE GENOMIC DNA]</scope>
    <source>
        <strain evidence="2">type strain: HArc-</strain>
    </source>
</reference>